<proteinExistence type="predicted"/>
<accession>A0ABV2DEK6</accession>
<dbReference type="RefSeq" id="WP_354460478.1">
    <property type="nucleotide sequence ID" value="NZ_JBEWSZ010000001.1"/>
</dbReference>
<dbReference type="Proteomes" id="UP001548832">
    <property type="component" value="Unassembled WGS sequence"/>
</dbReference>
<dbReference type="InterPro" id="IPR032710">
    <property type="entry name" value="NTF2-like_dom_sf"/>
</dbReference>
<sequence length="127" mass="14213">MTDIGQNYASVAKVLGRYFDGLYHCDVSLLGEVFHPKAQLSTIAEEKLATVDTSTWLDIIAKRESPATRKEARVDQIVSIEFGSQNTALARVQCAIGPKLFTDFLSLVRIGDDWKIVAKVYQFEPIY</sequence>
<name>A0ABV2DEK6_9HYPH</name>
<protein>
    <submittedName>
        <fullName evidence="1">Nuclear transport factor 2 family protein</fullName>
    </submittedName>
</protein>
<comment type="caution">
    <text evidence="1">The sequence shown here is derived from an EMBL/GenBank/DDBJ whole genome shotgun (WGS) entry which is preliminary data.</text>
</comment>
<dbReference type="Gene3D" id="3.10.450.50">
    <property type="match status" value="1"/>
</dbReference>
<evidence type="ECO:0000313" key="2">
    <source>
        <dbReference type="Proteomes" id="UP001548832"/>
    </source>
</evidence>
<dbReference type="InterPro" id="IPR039437">
    <property type="entry name" value="FrzH/put_lumazine-bd"/>
</dbReference>
<organism evidence="1 2">
    <name type="scientific">Mesorhizobium shangrilense</name>
    <dbReference type="NCBI Taxonomy" id="460060"/>
    <lineage>
        <taxon>Bacteria</taxon>
        <taxon>Pseudomonadati</taxon>
        <taxon>Pseudomonadota</taxon>
        <taxon>Alphaproteobacteria</taxon>
        <taxon>Hyphomicrobiales</taxon>
        <taxon>Phyllobacteriaceae</taxon>
        <taxon>Mesorhizobium</taxon>
    </lineage>
</organism>
<reference evidence="1 2" key="1">
    <citation type="submission" date="2024-06" db="EMBL/GenBank/DDBJ databases">
        <authorList>
            <person name="Kim D.-U."/>
        </authorList>
    </citation>
    <scope>NUCLEOTIDE SEQUENCE [LARGE SCALE GENOMIC DNA]</scope>
    <source>
        <strain evidence="1 2">KACC15460</strain>
    </source>
</reference>
<gene>
    <name evidence="1" type="ORF">ABVQ20_15955</name>
</gene>
<keyword evidence="2" id="KW-1185">Reference proteome</keyword>
<dbReference type="Pfam" id="PF12893">
    <property type="entry name" value="Lumazine_bd_2"/>
    <property type="match status" value="1"/>
</dbReference>
<dbReference type="EMBL" id="JBEWSZ010000001">
    <property type="protein sequence ID" value="MET2828477.1"/>
    <property type="molecule type" value="Genomic_DNA"/>
</dbReference>
<evidence type="ECO:0000313" key="1">
    <source>
        <dbReference type="EMBL" id="MET2828477.1"/>
    </source>
</evidence>
<dbReference type="SUPFAM" id="SSF54427">
    <property type="entry name" value="NTF2-like"/>
    <property type="match status" value="1"/>
</dbReference>